<dbReference type="Pfam" id="PF16531">
    <property type="entry name" value="SAS-6_N"/>
    <property type="match status" value="1"/>
</dbReference>
<keyword evidence="4" id="KW-1185">Reference proteome</keyword>
<dbReference type="Gene3D" id="2.170.210.20">
    <property type="entry name" value="Spindle assembly abnormal protein 6, N-terminal domain"/>
    <property type="match status" value="1"/>
</dbReference>
<dbReference type="Proteomes" id="UP000815325">
    <property type="component" value="Unassembled WGS sequence"/>
</dbReference>
<proteinExistence type="predicted"/>
<sequence length="256" mass="29048">MGSEAEEVSPFDTLEDLDPSLVNGYQLFYEREVPFELRSAQGIDMPTELGALEAIRVKILVKGQPEQLESVKVELASESNLFFHYAHEMDAPAFARMQESQRLMVEYHDYPTVLLRMLNKCIQEPHIHLAVFVMHPTGEARLDFIQNMEYKFVELLSCTFFASDEDVVRAQVSFRYNVVKARMQLLQARLSDINQMVKLRNPGLLLQLQRTPPSFPSTNSRSPGPAPSLALSGMSDGGRRSSTGNHRDLQFANARR</sequence>
<accession>A0ABQ7GN41</accession>
<dbReference type="CDD" id="cd10142">
    <property type="entry name" value="HD_SAS6_N"/>
    <property type="match status" value="1"/>
</dbReference>
<dbReference type="PANTHER" id="PTHR34230:SF2">
    <property type="entry name" value="SPINDLE ASSEMBLY ABNORMAL PROTEIN 6 N-TERMINAL DOMAIN-CONTAINING PROTEIN"/>
    <property type="match status" value="1"/>
</dbReference>
<reference evidence="3" key="1">
    <citation type="submission" date="2017-08" db="EMBL/GenBank/DDBJ databases">
        <authorList>
            <person name="Polle J.E."/>
            <person name="Barry K."/>
            <person name="Cushman J."/>
            <person name="Schmutz J."/>
            <person name="Tran D."/>
            <person name="Hathwaick L.T."/>
            <person name="Yim W.C."/>
            <person name="Jenkins J."/>
            <person name="Mckie-Krisberg Z.M."/>
            <person name="Prochnik S."/>
            <person name="Lindquist E."/>
            <person name="Dockter R.B."/>
            <person name="Adam C."/>
            <person name="Molina H."/>
            <person name="Bunkerborg J."/>
            <person name="Jin E."/>
            <person name="Buchheim M."/>
            <person name="Magnuson J."/>
        </authorList>
    </citation>
    <scope>NUCLEOTIDE SEQUENCE</scope>
    <source>
        <strain evidence="3">CCAP 19/18</strain>
    </source>
</reference>
<evidence type="ECO:0000313" key="4">
    <source>
        <dbReference type="Proteomes" id="UP000815325"/>
    </source>
</evidence>
<feature type="region of interest" description="Disordered" evidence="1">
    <location>
        <begin position="208"/>
        <end position="256"/>
    </location>
</feature>
<dbReference type="InterPro" id="IPR032396">
    <property type="entry name" value="SAS-6_N"/>
</dbReference>
<dbReference type="PANTHER" id="PTHR34230">
    <property type="entry name" value="ASSEMBLY ABNORMAL PROTEIN 6, PUTATIVE-RELATED"/>
    <property type="match status" value="1"/>
</dbReference>
<dbReference type="EMBL" id="MU069678">
    <property type="protein sequence ID" value="KAF5836025.1"/>
    <property type="molecule type" value="Genomic_DNA"/>
</dbReference>
<name>A0ABQ7GN41_DUNSA</name>
<comment type="caution">
    <text evidence="3">The sequence shown here is derived from an EMBL/GenBank/DDBJ whole genome shotgun (WGS) entry which is preliminary data.</text>
</comment>
<gene>
    <name evidence="3" type="ORF">DUNSADRAFT_6546</name>
</gene>
<dbReference type="InterPro" id="IPR038558">
    <property type="entry name" value="SAS-6_N_sf"/>
</dbReference>
<feature type="domain" description="Spindle assembly abnormal protein 6 N-terminal" evidence="2">
    <location>
        <begin position="28"/>
        <end position="160"/>
    </location>
</feature>
<evidence type="ECO:0000313" key="3">
    <source>
        <dbReference type="EMBL" id="KAF5836025.1"/>
    </source>
</evidence>
<protein>
    <recommendedName>
        <fullName evidence="2">Spindle assembly abnormal protein 6 N-terminal domain-containing protein</fullName>
    </recommendedName>
</protein>
<evidence type="ECO:0000259" key="2">
    <source>
        <dbReference type="Pfam" id="PF16531"/>
    </source>
</evidence>
<organism evidence="3 4">
    <name type="scientific">Dunaliella salina</name>
    <name type="common">Green alga</name>
    <name type="synonym">Protococcus salinus</name>
    <dbReference type="NCBI Taxonomy" id="3046"/>
    <lineage>
        <taxon>Eukaryota</taxon>
        <taxon>Viridiplantae</taxon>
        <taxon>Chlorophyta</taxon>
        <taxon>core chlorophytes</taxon>
        <taxon>Chlorophyceae</taxon>
        <taxon>CS clade</taxon>
        <taxon>Chlamydomonadales</taxon>
        <taxon>Dunaliellaceae</taxon>
        <taxon>Dunaliella</taxon>
    </lineage>
</organism>
<evidence type="ECO:0000256" key="1">
    <source>
        <dbReference type="SAM" id="MobiDB-lite"/>
    </source>
</evidence>
<feature type="compositionally biased region" description="Polar residues" evidence="1">
    <location>
        <begin position="208"/>
        <end position="222"/>
    </location>
</feature>